<feature type="transmembrane region" description="Helical" evidence="1">
    <location>
        <begin position="384"/>
        <end position="403"/>
    </location>
</feature>
<dbReference type="Proteomes" id="UP000319818">
    <property type="component" value="Unassembled WGS sequence"/>
</dbReference>
<dbReference type="InterPro" id="IPR047928">
    <property type="entry name" value="Perm_prefix_1"/>
</dbReference>
<dbReference type="AlphaFoldDB" id="A0A543GBV6"/>
<dbReference type="NCBIfam" id="NF038403">
    <property type="entry name" value="perm_prefix_1"/>
    <property type="match status" value="1"/>
</dbReference>
<proteinExistence type="predicted"/>
<gene>
    <name evidence="2" type="ORF">FB388_0928</name>
</gene>
<reference evidence="2 3" key="1">
    <citation type="submission" date="2019-06" db="EMBL/GenBank/DDBJ databases">
        <title>Sequencing the genomes of 1000 actinobacteria strains.</title>
        <authorList>
            <person name="Klenk H.-P."/>
        </authorList>
    </citation>
    <scope>NUCLEOTIDE SEQUENCE [LARGE SCALE GENOMIC DNA]</scope>
    <source>
        <strain evidence="2 3">DSM 45511</strain>
    </source>
</reference>
<keyword evidence="1" id="KW-0812">Transmembrane</keyword>
<dbReference type="OrthoDB" id="637094at2"/>
<protein>
    <recommendedName>
        <fullName evidence="4">DUF4153 domain-containing protein</fullName>
    </recommendedName>
</protein>
<accession>A0A543GBV6</accession>
<feature type="transmembrane region" description="Helical" evidence="1">
    <location>
        <begin position="182"/>
        <end position="199"/>
    </location>
</feature>
<evidence type="ECO:0000256" key="1">
    <source>
        <dbReference type="SAM" id="Phobius"/>
    </source>
</evidence>
<feature type="transmembrane region" description="Helical" evidence="1">
    <location>
        <begin position="283"/>
        <end position="306"/>
    </location>
</feature>
<feature type="transmembrane region" description="Helical" evidence="1">
    <location>
        <begin position="152"/>
        <end position="170"/>
    </location>
</feature>
<feature type="transmembrane region" description="Helical" evidence="1">
    <location>
        <begin position="318"/>
        <end position="339"/>
    </location>
</feature>
<feature type="transmembrane region" description="Helical" evidence="1">
    <location>
        <begin position="351"/>
        <end position="372"/>
    </location>
</feature>
<keyword evidence="3" id="KW-1185">Reference proteome</keyword>
<feature type="transmembrane region" description="Helical" evidence="1">
    <location>
        <begin position="424"/>
        <end position="445"/>
    </location>
</feature>
<evidence type="ECO:0000313" key="2">
    <source>
        <dbReference type="EMBL" id="TQM43581.1"/>
    </source>
</evidence>
<feature type="transmembrane region" description="Helical" evidence="1">
    <location>
        <begin position="220"/>
        <end position="239"/>
    </location>
</feature>
<evidence type="ECO:0000313" key="3">
    <source>
        <dbReference type="Proteomes" id="UP000319818"/>
    </source>
</evidence>
<comment type="caution">
    <text evidence="2">The sequence shown here is derived from an EMBL/GenBank/DDBJ whole genome shotgun (WGS) entry which is preliminary data.</text>
</comment>
<keyword evidence="1" id="KW-1133">Transmembrane helix</keyword>
<name>A0A543GBV6_9PSEU</name>
<feature type="transmembrane region" description="Helical" evidence="1">
    <location>
        <begin position="251"/>
        <end position="271"/>
    </location>
</feature>
<organism evidence="2 3">
    <name type="scientific">Pseudonocardia cypriaca</name>
    <dbReference type="NCBI Taxonomy" id="882449"/>
    <lineage>
        <taxon>Bacteria</taxon>
        <taxon>Bacillati</taxon>
        <taxon>Actinomycetota</taxon>
        <taxon>Actinomycetes</taxon>
        <taxon>Pseudonocardiales</taxon>
        <taxon>Pseudonocardiaceae</taxon>
        <taxon>Pseudonocardia</taxon>
    </lineage>
</organism>
<keyword evidence="1" id="KW-0472">Membrane</keyword>
<evidence type="ECO:0008006" key="4">
    <source>
        <dbReference type="Google" id="ProtNLM"/>
    </source>
</evidence>
<sequence length="446" mass="48606">MDHVEEQIAEWRAYVAKAPAVEDRDVDELEAHLRDQIAELDAANLTADEAFLVAVKRMGDLDSLSREFAREHSDRLWKQLVLSGDDEPVRSSGGWLEALVPAVGAAVAVQVARLAAGFPAEEPGWLLRNVGLLVLPFLAGYFLRRRRLDTRAWLLTAVPFVVAALVVNLYPYPPGSATELLVALHLPVVLWFAVAYPYMGGTIRSHERRMDFVRFTGEWAIYYVLIALGGGVLLLLTGAILDPIGLDVDRIAEWVVPSGAAGAVIVASWLVESKQHVVENMAPVLTVLFTPLFAVMLTVAAVTYVVSGVAAAFDRELLSVFDALMVVVLGLVLYAMSARDPSRPAGLMDRIQLLAVGSALLLDAMVLGSMVARIGELGLTPNRVAALGLNLVLLVNLAEAARLSIRFHTGRTHFHRVERWQTRYLPVFAIWAAAVVAVLPPLFAFA</sequence>
<dbReference type="EMBL" id="VFPH01000001">
    <property type="protein sequence ID" value="TQM43581.1"/>
    <property type="molecule type" value="Genomic_DNA"/>
</dbReference>
<dbReference type="RefSeq" id="WP_142097321.1">
    <property type="nucleotide sequence ID" value="NZ_VFPH01000001.1"/>
</dbReference>
<feature type="transmembrane region" description="Helical" evidence="1">
    <location>
        <begin position="125"/>
        <end position="143"/>
    </location>
</feature>